<evidence type="ECO:0000313" key="2">
    <source>
        <dbReference type="Proteomes" id="UP000321570"/>
    </source>
</evidence>
<gene>
    <name evidence="1" type="ORF">WMSIL1_LOCUS8575</name>
</gene>
<dbReference type="EMBL" id="CABIJS010000333">
    <property type="protein sequence ID" value="VUZ49922.1"/>
    <property type="molecule type" value="Genomic_DNA"/>
</dbReference>
<dbReference type="Proteomes" id="UP000321570">
    <property type="component" value="Unassembled WGS sequence"/>
</dbReference>
<proteinExistence type="predicted"/>
<dbReference type="AlphaFoldDB" id="A0A564YRL8"/>
<name>A0A564YRL8_HYMDI</name>
<protein>
    <submittedName>
        <fullName evidence="1">Uncharacterized protein</fullName>
    </submittedName>
</protein>
<evidence type="ECO:0000313" key="1">
    <source>
        <dbReference type="EMBL" id="VUZ49922.1"/>
    </source>
</evidence>
<sequence>MSEDLIPDTTITVEMKRHAVAGPTKTKHRNLGISRFLQNATSFLCRVRKELLNEKNGDELIATRKRKQKHCQRSADSLTHSLRTPEFVRRVHDMMDENHGESMLVILPNIFKCLKQQQ</sequence>
<organism evidence="1 2">
    <name type="scientific">Hymenolepis diminuta</name>
    <name type="common">Rat tapeworm</name>
    <dbReference type="NCBI Taxonomy" id="6216"/>
    <lineage>
        <taxon>Eukaryota</taxon>
        <taxon>Metazoa</taxon>
        <taxon>Spiralia</taxon>
        <taxon>Lophotrochozoa</taxon>
        <taxon>Platyhelminthes</taxon>
        <taxon>Cestoda</taxon>
        <taxon>Eucestoda</taxon>
        <taxon>Cyclophyllidea</taxon>
        <taxon>Hymenolepididae</taxon>
        <taxon>Hymenolepis</taxon>
    </lineage>
</organism>
<reference evidence="1 2" key="1">
    <citation type="submission" date="2019-07" db="EMBL/GenBank/DDBJ databases">
        <authorList>
            <person name="Jastrzebski P J."/>
            <person name="Paukszto L."/>
            <person name="Jastrzebski P J."/>
        </authorList>
    </citation>
    <scope>NUCLEOTIDE SEQUENCE [LARGE SCALE GENOMIC DNA]</scope>
    <source>
        <strain evidence="1 2">WMS-il1</strain>
    </source>
</reference>
<keyword evidence="2" id="KW-1185">Reference proteome</keyword>
<accession>A0A564YRL8</accession>